<feature type="signal peptide" evidence="1">
    <location>
        <begin position="1"/>
        <end position="18"/>
    </location>
</feature>
<dbReference type="Proteomes" id="UP000092741">
    <property type="component" value="Chromosome 1"/>
</dbReference>
<dbReference type="RefSeq" id="WP_020335611.1">
    <property type="nucleotide sequence ID" value="NZ_ATFJ01000037.1"/>
</dbReference>
<protein>
    <recommendedName>
        <fullName evidence="2">ABC-type transport auxiliary lipoprotein component domain-containing protein</fullName>
    </recommendedName>
</protein>
<name>A0AAN1CVV7_VIBNA</name>
<feature type="domain" description="ABC-type transport auxiliary lipoprotein component" evidence="2">
    <location>
        <begin position="26"/>
        <end position="186"/>
    </location>
</feature>
<feature type="chain" id="PRO_5042962213" description="ABC-type transport auxiliary lipoprotein component domain-containing protein" evidence="1">
    <location>
        <begin position="19"/>
        <end position="189"/>
    </location>
</feature>
<organism evidence="3 4">
    <name type="scientific">Vibrio natriegens NBRC 15636 = ATCC 14048 = DSM 759</name>
    <dbReference type="NCBI Taxonomy" id="1219067"/>
    <lineage>
        <taxon>Bacteria</taxon>
        <taxon>Pseudomonadati</taxon>
        <taxon>Pseudomonadota</taxon>
        <taxon>Gammaproteobacteria</taxon>
        <taxon>Vibrionales</taxon>
        <taxon>Vibrionaceae</taxon>
        <taxon>Vibrio</taxon>
    </lineage>
</organism>
<keyword evidence="4" id="KW-1185">Reference proteome</keyword>
<evidence type="ECO:0000313" key="3">
    <source>
        <dbReference type="EMBL" id="ANQ13012.1"/>
    </source>
</evidence>
<reference evidence="3 4" key="1">
    <citation type="submission" date="2016-07" db="EMBL/GenBank/DDBJ databases">
        <title>Developing Vibrio natriegens as a novel, fast-growing host for biotechnology.</title>
        <authorList>
            <person name="Weinstock M.T."/>
            <person name="Hesek E.D."/>
            <person name="Wilson C.M."/>
            <person name="Gibson D.G."/>
        </authorList>
    </citation>
    <scope>NUCLEOTIDE SEQUENCE [LARGE SCALE GENOMIC DNA]</scope>
    <source>
        <strain evidence="3 4">ATCC 14048</strain>
    </source>
</reference>
<accession>A0AAN1CVV7</accession>
<evidence type="ECO:0000256" key="1">
    <source>
        <dbReference type="SAM" id="SignalP"/>
    </source>
</evidence>
<keyword evidence="1" id="KW-0732">Signal</keyword>
<dbReference type="Gene3D" id="3.40.50.10610">
    <property type="entry name" value="ABC-type transport auxiliary lipoprotein component"/>
    <property type="match status" value="1"/>
</dbReference>
<dbReference type="InterPro" id="IPR005586">
    <property type="entry name" value="ABC_trans_aux"/>
</dbReference>
<evidence type="ECO:0000313" key="4">
    <source>
        <dbReference type="Proteomes" id="UP000092741"/>
    </source>
</evidence>
<dbReference type="PROSITE" id="PS51257">
    <property type="entry name" value="PROKAR_LIPOPROTEIN"/>
    <property type="match status" value="1"/>
</dbReference>
<gene>
    <name evidence="3" type="ORF">BA890_09605</name>
</gene>
<sequence>MKRVFLLVSALLAGCSSAPEPTSSMYLLPKVESQTLSSAAVAERPLLIVRPVELASYLNNSGIVYRTSESQIIQAKHNQWAQSISEQITQRIIDDLRQKQSHYWPVKVHSLIDQSSENKLQLSLSRFNGNYQGNAELEGEWMLIDANGKVRHRSPVKILMPLQDEGYDALVGALSAGLENLTDNIAQQL</sequence>
<dbReference type="SUPFAM" id="SSF159594">
    <property type="entry name" value="XCC0632-like"/>
    <property type="match status" value="1"/>
</dbReference>
<dbReference type="Pfam" id="PF03886">
    <property type="entry name" value="ABC_trans_aux"/>
    <property type="match status" value="1"/>
</dbReference>
<evidence type="ECO:0000259" key="2">
    <source>
        <dbReference type="Pfam" id="PF03886"/>
    </source>
</evidence>
<proteinExistence type="predicted"/>
<dbReference type="KEGG" id="vna:PN96_03680"/>
<dbReference type="AlphaFoldDB" id="A0AAN1CVV7"/>
<dbReference type="GeneID" id="70911880"/>
<dbReference type="EMBL" id="CP016345">
    <property type="protein sequence ID" value="ANQ13012.1"/>
    <property type="molecule type" value="Genomic_DNA"/>
</dbReference>